<dbReference type="EMBL" id="CADEAL010000399">
    <property type="protein sequence ID" value="CAB1419580.1"/>
    <property type="molecule type" value="Genomic_DNA"/>
</dbReference>
<proteinExistence type="predicted"/>
<dbReference type="Proteomes" id="UP001153269">
    <property type="component" value="Unassembled WGS sequence"/>
</dbReference>
<keyword evidence="2" id="KW-1185">Reference proteome</keyword>
<dbReference type="AlphaFoldDB" id="A0A9N7Y5X2"/>
<evidence type="ECO:0000313" key="2">
    <source>
        <dbReference type="Proteomes" id="UP001153269"/>
    </source>
</evidence>
<reference evidence="1" key="1">
    <citation type="submission" date="2020-03" db="EMBL/GenBank/DDBJ databases">
        <authorList>
            <person name="Weist P."/>
        </authorList>
    </citation>
    <scope>NUCLEOTIDE SEQUENCE</scope>
</reference>
<accession>A0A9N7Y5X2</accession>
<organism evidence="1 2">
    <name type="scientific">Pleuronectes platessa</name>
    <name type="common">European plaice</name>
    <dbReference type="NCBI Taxonomy" id="8262"/>
    <lineage>
        <taxon>Eukaryota</taxon>
        <taxon>Metazoa</taxon>
        <taxon>Chordata</taxon>
        <taxon>Craniata</taxon>
        <taxon>Vertebrata</taxon>
        <taxon>Euteleostomi</taxon>
        <taxon>Actinopterygii</taxon>
        <taxon>Neopterygii</taxon>
        <taxon>Teleostei</taxon>
        <taxon>Neoteleostei</taxon>
        <taxon>Acanthomorphata</taxon>
        <taxon>Carangaria</taxon>
        <taxon>Pleuronectiformes</taxon>
        <taxon>Pleuronectoidei</taxon>
        <taxon>Pleuronectidae</taxon>
        <taxon>Pleuronectes</taxon>
    </lineage>
</organism>
<gene>
    <name evidence="1" type="ORF">PLEPLA_LOCUS7428</name>
</gene>
<evidence type="ECO:0000313" key="1">
    <source>
        <dbReference type="EMBL" id="CAB1419580.1"/>
    </source>
</evidence>
<comment type="caution">
    <text evidence="1">The sequence shown here is derived from an EMBL/GenBank/DDBJ whole genome shotgun (WGS) entry which is preliminary data.</text>
</comment>
<name>A0A9N7Y5X2_PLEPL</name>
<protein>
    <submittedName>
        <fullName evidence="1">Uncharacterized protein</fullName>
    </submittedName>
</protein>
<sequence length="140" mass="14795">MYSDGKPLWLVAGGDPAGEVTCESVAGLRGDIAVLRAFSERPQCIRQPVLLLLLFITLKQDPWWAFTVPRVPLGPACLRAPLAKRAGAFVAAGEVKTCEGLMIYAEALPVAVSSTGTQTPAAFTVTDLCRCLKSALLPGP</sequence>